<gene>
    <name evidence="1" type="ORF">G3I38_15265</name>
</gene>
<evidence type="ECO:0000313" key="1">
    <source>
        <dbReference type="EMBL" id="NEC80552.1"/>
    </source>
</evidence>
<proteinExistence type="predicted"/>
<dbReference type="AlphaFoldDB" id="A0A6G3U218"/>
<dbReference type="EMBL" id="JAAGMU010000806">
    <property type="protein sequence ID" value="NEC80552.1"/>
    <property type="molecule type" value="Genomic_DNA"/>
</dbReference>
<comment type="caution">
    <text evidence="1">The sequence shown here is derived from an EMBL/GenBank/DDBJ whole genome shotgun (WGS) entry which is preliminary data.</text>
</comment>
<organism evidence="1">
    <name type="scientific">Streptomyces sp. SID7958</name>
    <dbReference type="NCBI Taxonomy" id="2706093"/>
    <lineage>
        <taxon>Bacteria</taxon>
        <taxon>Bacillati</taxon>
        <taxon>Actinomycetota</taxon>
        <taxon>Actinomycetes</taxon>
        <taxon>Kitasatosporales</taxon>
        <taxon>Streptomycetaceae</taxon>
        <taxon>Streptomyces</taxon>
    </lineage>
</organism>
<reference evidence="1" key="1">
    <citation type="submission" date="2020-01" db="EMBL/GenBank/DDBJ databases">
        <title>Insect and environment-associated Actinomycetes.</title>
        <authorList>
            <person name="Currrie C."/>
            <person name="Chevrette M."/>
            <person name="Carlson C."/>
            <person name="Stubbendieck R."/>
            <person name="Wendt-Pienkowski E."/>
        </authorList>
    </citation>
    <scope>NUCLEOTIDE SEQUENCE</scope>
    <source>
        <strain evidence="1">SID7958</strain>
    </source>
</reference>
<accession>A0A6G3U218</accession>
<sequence>RAAAAHDACLASFGPDHRRTVEARTLLEQIDAT</sequence>
<protein>
    <submittedName>
        <fullName evidence="1">Tetratricopeptide repeat protein</fullName>
    </submittedName>
</protein>
<feature type="non-terminal residue" evidence="1">
    <location>
        <position position="1"/>
    </location>
</feature>
<name>A0A6G3U218_9ACTN</name>